<dbReference type="InterPro" id="IPR026444">
    <property type="entry name" value="Secre_tail"/>
</dbReference>
<dbReference type="Pfam" id="PF18962">
    <property type="entry name" value="Por_Secre_tail"/>
    <property type="match status" value="1"/>
</dbReference>
<dbReference type="PANTHER" id="PTHR42754:SF1">
    <property type="entry name" value="LIPOPROTEIN"/>
    <property type="match status" value="1"/>
</dbReference>
<dbReference type="NCBIfam" id="TIGR04183">
    <property type="entry name" value="Por_Secre_tail"/>
    <property type="match status" value="1"/>
</dbReference>
<reference evidence="3 4" key="1">
    <citation type="submission" date="2019-08" db="EMBL/GenBank/DDBJ databases">
        <title>Genome of Luteibaculum oceani JCM 18817.</title>
        <authorList>
            <person name="Bowman J.P."/>
        </authorList>
    </citation>
    <scope>NUCLEOTIDE SEQUENCE [LARGE SCALE GENOMIC DNA]</scope>
    <source>
        <strain evidence="3 4">JCM 18817</strain>
    </source>
</reference>
<gene>
    <name evidence="3" type="ORF">FRX97_07600</name>
</gene>
<dbReference type="EMBL" id="VORB01000006">
    <property type="protein sequence ID" value="TXC78573.1"/>
    <property type="molecule type" value="Genomic_DNA"/>
</dbReference>
<feature type="domain" description="Secretion system C-terminal sorting" evidence="2">
    <location>
        <begin position="440"/>
        <end position="495"/>
    </location>
</feature>
<name>A0A5C6UYL6_9FLAO</name>
<comment type="caution">
    <text evidence="3">The sequence shown here is derived from an EMBL/GenBank/DDBJ whole genome shotgun (WGS) entry which is preliminary data.</text>
</comment>
<accession>A0A5C6UYL6</accession>
<dbReference type="Proteomes" id="UP000321168">
    <property type="component" value="Unassembled WGS sequence"/>
</dbReference>
<keyword evidence="4" id="KW-1185">Reference proteome</keyword>
<protein>
    <submittedName>
        <fullName evidence="3">T9SS type A sorting domain-containing protein</fullName>
    </submittedName>
</protein>
<sequence>MQSSKYIIIITVLLLASDVFSQLPIHKQWENIYGTADMDNPDKLFDLGNGNYAASGFVNGGQNREDYGHWFGFDQTGNEIISGGTNVTIEDLVLSANKEYVFGYRGVCRQNFKKNFKDFNLTILDSTGAIKTNCFGTYGDEYLMRFMNLNSNGYLLLGDKDSNDPDSLYSQSKGSYDAWFVKTDNEGLLEWEMSIGGSNYDGVAYANQLDDSTVIAAIYSYSNDSDFAFLENENAERFLVFVEINVNGKIKYLSQLLFTDLSQQTTVSSNSLIIGDYFYLAGPVGFGAGTNGELIKINYKDGTVAYKKTYGGSDFDGFFNIYGRENGNLVLGGKSKSTDGDLQGKNSPFNTWIMEVDTAGNIVDQIFPLGRGTAGSFYDFLLTDEEEIIVLSANGSKENFPEHYGPFDHEIPTDFYIYKLGYNPVSSISDKEGFQGSSAYPNPNNTGILNTNLKANYSLLDIQGRTLKSFVQSDALDISDVQSGTYLLKYESGATVRIVVE</sequence>
<evidence type="ECO:0000259" key="2">
    <source>
        <dbReference type="Pfam" id="PF18962"/>
    </source>
</evidence>
<keyword evidence="1" id="KW-0732">Signal</keyword>
<dbReference type="PANTHER" id="PTHR42754">
    <property type="entry name" value="ENDOGLUCANASE"/>
    <property type="match status" value="1"/>
</dbReference>
<proteinExistence type="predicted"/>
<evidence type="ECO:0000313" key="3">
    <source>
        <dbReference type="EMBL" id="TXC78573.1"/>
    </source>
</evidence>
<evidence type="ECO:0000256" key="1">
    <source>
        <dbReference type="ARBA" id="ARBA00022729"/>
    </source>
</evidence>
<dbReference type="RefSeq" id="WP_147014600.1">
    <property type="nucleotide sequence ID" value="NZ_VORB01000006.1"/>
</dbReference>
<dbReference type="OrthoDB" id="9811934at2"/>
<organism evidence="3 4">
    <name type="scientific">Luteibaculum oceani</name>
    <dbReference type="NCBI Taxonomy" id="1294296"/>
    <lineage>
        <taxon>Bacteria</taxon>
        <taxon>Pseudomonadati</taxon>
        <taxon>Bacteroidota</taxon>
        <taxon>Flavobacteriia</taxon>
        <taxon>Flavobacteriales</taxon>
        <taxon>Luteibaculaceae</taxon>
        <taxon>Luteibaculum</taxon>
    </lineage>
</organism>
<dbReference type="AlphaFoldDB" id="A0A5C6UYL6"/>
<evidence type="ECO:0000313" key="4">
    <source>
        <dbReference type="Proteomes" id="UP000321168"/>
    </source>
</evidence>